<name>A0A1B9F2M5_9BACT</name>
<sequence>MNCVKGFEQVRLKHLLLDTSSFRQIKENRWLYVDKTRWL</sequence>
<evidence type="ECO:0000313" key="1">
    <source>
        <dbReference type="EMBL" id="OCC14189.1"/>
    </source>
</evidence>
<comment type="caution">
    <text evidence="1">The sequence shown here is derived from an EMBL/GenBank/DDBJ whole genome shotgun (WGS) entry which is preliminary data.</text>
</comment>
<dbReference type="EMBL" id="MAGO01000017">
    <property type="protein sequence ID" value="OCC14189.1"/>
    <property type="molecule type" value="Genomic_DNA"/>
</dbReference>
<protein>
    <recommendedName>
        <fullName evidence="3">AAA-ATPase-like domain-containing protein</fullName>
    </recommendedName>
</protein>
<evidence type="ECO:0008006" key="3">
    <source>
        <dbReference type="Google" id="ProtNLM"/>
    </source>
</evidence>
<dbReference type="AlphaFoldDB" id="A0A1B9F2M5"/>
<accession>A0A1B9F2M5</accession>
<gene>
    <name evidence="1" type="ORF">DBT_2394</name>
</gene>
<organism evidence="1 2">
    <name type="scientific">Dissulfuribacter thermophilus</name>
    <dbReference type="NCBI Taxonomy" id="1156395"/>
    <lineage>
        <taxon>Bacteria</taxon>
        <taxon>Pseudomonadati</taxon>
        <taxon>Thermodesulfobacteriota</taxon>
        <taxon>Dissulfuribacteria</taxon>
        <taxon>Dissulfuribacterales</taxon>
        <taxon>Dissulfuribacteraceae</taxon>
        <taxon>Dissulfuribacter</taxon>
    </lineage>
</organism>
<dbReference type="Proteomes" id="UP000093080">
    <property type="component" value="Unassembled WGS sequence"/>
</dbReference>
<proteinExistence type="predicted"/>
<dbReference type="STRING" id="1156395.DBT_2394"/>
<evidence type="ECO:0000313" key="2">
    <source>
        <dbReference type="Proteomes" id="UP000093080"/>
    </source>
</evidence>
<reference evidence="1 2" key="1">
    <citation type="submission" date="2016-06" db="EMBL/GenBank/DDBJ databases">
        <title>Respiratory ammonification of nitrate coupled to the oxidation of elemental sulfur in deep-sea autotrophic thermophilic bacteria.</title>
        <authorList>
            <person name="Slobodkina G.B."/>
            <person name="Mardanov A.V."/>
            <person name="Ravin N.V."/>
            <person name="Frolova A.A."/>
            <person name="Viryasiv M.B."/>
            <person name="Chernyh N.A."/>
            <person name="Bonch-Osmolovskaya E.A."/>
            <person name="Slobodkin A.I."/>
        </authorList>
    </citation>
    <scope>NUCLEOTIDE SEQUENCE [LARGE SCALE GENOMIC DNA]</scope>
    <source>
        <strain evidence="1 2">S69</strain>
    </source>
</reference>
<keyword evidence="2" id="KW-1185">Reference proteome</keyword>